<feature type="transmembrane region" description="Helical" evidence="1">
    <location>
        <begin position="260"/>
        <end position="285"/>
    </location>
</feature>
<dbReference type="EMBL" id="UGQL01000001">
    <property type="protein sequence ID" value="STZ27687.1"/>
    <property type="molecule type" value="Genomic_DNA"/>
</dbReference>
<dbReference type="Pfam" id="PF18943">
    <property type="entry name" value="DUF5690"/>
    <property type="match status" value="1"/>
</dbReference>
<organism evidence="3 4">
    <name type="scientific">Myroides odoratus</name>
    <name type="common">Flavobacterium odoratum</name>
    <dbReference type="NCBI Taxonomy" id="256"/>
    <lineage>
        <taxon>Bacteria</taxon>
        <taxon>Pseudomonadati</taxon>
        <taxon>Bacteroidota</taxon>
        <taxon>Flavobacteriia</taxon>
        <taxon>Flavobacteriales</taxon>
        <taxon>Flavobacteriaceae</taxon>
        <taxon>Myroides</taxon>
    </lineage>
</organism>
<feature type="transmembrane region" description="Helical" evidence="1">
    <location>
        <begin position="83"/>
        <end position="103"/>
    </location>
</feature>
<protein>
    <recommendedName>
        <fullName evidence="6">Major Facilitator Superfamily</fullName>
    </recommendedName>
</protein>
<evidence type="ECO:0000313" key="2">
    <source>
        <dbReference type="EMBL" id="QQT98514.1"/>
    </source>
</evidence>
<proteinExistence type="predicted"/>
<dbReference type="OrthoDB" id="182994at2"/>
<feature type="transmembrane region" description="Helical" evidence="1">
    <location>
        <begin position="51"/>
        <end position="71"/>
    </location>
</feature>
<reference evidence="3 4" key="1">
    <citation type="submission" date="2018-06" db="EMBL/GenBank/DDBJ databases">
        <authorList>
            <consortium name="Pathogen Informatics"/>
            <person name="Doyle S."/>
        </authorList>
    </citation>
    <scope>NUCLEOTIDE SEQUENCE [LARGE SCALE GENOMIC DNA]</scope>
    <source>
        <strain evidence="3 4">NCTC11179</strain>
    </source>
</reference>
<feature type="transmembrane region" description="Helical" evidence="1">
    <location>
        <begin position="109"/>
        <end position="130"/>
    </location>
</feature>
<gene>
    <name evidence="2" type="ORF">I6I88_09735</name>
    <name evidence="3" type="ORF">NCTC11179_01223</name>
</gene>
<dbReference type="AlphaFoldDB" id="A0A378RYF0"/>
<feature type="transmembrane region" description="Helical" evidence="1">
    <location>
        <begin position="218"/>
        <end position="240"/>
    </location>
</feature>
<evidence type="ECO:0000313" key="3">
    <source>
        <dbReference type="EMBL" id="STZ27687.1"/>
    </source>
</evidence>
<evidence type="ECO:0000313" key="4">
    <source>
        <dbReference type="Proteomes" id="UP000255024"/>
    </source>
</evidence>
<keyword evidence="1" id="KW-0472">Membrane</keyword>
<name>A0A378RYF0_MYROD</name>
<evidence type="ECO:0008006" key="6">
    <source>
        <dbReference type="Google" id="ProtNLM"/>
    </source>
</evidence>
<feature type="transmembrane region" description="Helical" evidence="1">
    <location>
        <begin position="172"/>
        <end position="191"/>
    </location>
</feature>
<evidence type="ECO:0000256" key="1">
    <source>
        <dbReference type="SAM" id="Phobius"/>
    </source>
</evidence>
<dbReference type="SUPFAM" id="SSF103473">
    <property type="entry name" value="MFS general substrate transporter"/>
    <property type="match status" value="1"/>
</dbReference>
<dbReference type="RefSeq" id="WP_002985340.1">
    <property type="nucleotide sequence ID" value="NZ_CP068107.1"/>
</dbReference>
<keyword evidence="4" id="KW-1185">Reference proteome</keyword>
<dbReference type="GeneID" id="93527937"/>
<feature type="transmembrane region" description="Helical" evidence="1">
    <location>
        <begin position="355"/>
        <end position="378"/>
    </location>
</feature>
<feature type="transmembrane region" description="Helical" evidence="1">
    <location>
        <begin position="320"/>
        <end position="343"/>
    </location>
</feature>
<feature type="transmembrane region" description="Helical" evidence="1">
    <location>
        <begin position="12"/>
        <end position="31"/>
    </location>
</feature>
<dbReference type="InterPro" id="IPR036259">
    <property type="entry name" value="MFS_trans_sf"/>
</dbReference>
<feature type="transmembrane region" description="Helical" evidence="1">
    <location>
        <begin position="390"/>
        <end position="413"/>
    </location>
</feature>
<sequence>MELFKFTKSKNIETWFLLISVFICYTGMYAVRKSFLAGQYEDMQVFLNMDPKVLLVISQVLGYMISKFVGIKIVSEMSKSSRLYWLIGATTFGLAMLGLFAILPSQWKFIALFLNGLPLGMIFGIVFSYIEGRKNTELLAAALSATFIFSTGFVKTIGLVLIANFGVNEYDMPFFTGLLFFPLFLLCSFLMNACKGPSQHDIEARSERKPMYKKDRKAFLKANGLGYLGLVLIYVILTIVRDFRDNFVVEFWEEQGTSGAPKLITLTEIPVALIVLVIAACCVLIKDNRKAFNIGIYLTVVGALAMMGTTILFKEGQVSAVVWMVVSGIGVYLPYILFHCLIFERLVALLSFKGNVGFLFYFADSLGYFGSVIVLLLREVVGFEQRWTDFFIRLNVESALVILIVALGVVWFFKKQIEKKPILNNVTV</sequence>
<keyword evidence="1" id="KW-0812">Transmembrane</keyword>
<dbReference type="Proteomes" id="UP000596202">
    <property type="component" value="Chromosome"/>
</dbReference>
<feature type="transmembrane region" description="Helical" evidence="1">
    <location>
        <begin position="292"/>
        <end position="314"/>
    </location>
</feature>
<accession>A0A378RYF0</accession>
<reference evidence="2 5" key="2">
    <citation type="submission" date="2021-01" db="EMBL/GenBank/DDBJ databases">
        <title>FDA dAtabase for Regulatory Grade micrObial Sequences (FDA-ARGOS): Supporting development and validation of Infectious Disease Dx tests.</title>
        <authorList>
            <person name="Sproer C."/>
            <person name="Gronow S."/>
            <person name="Severitt S."/>
            <person name="Schroder I."/>
            <person name="Tallon L."/>
            <person name="Sadzewicz L."/>
            <person name="Zhao X."/>
            <person name="Boylan J."/>
            <person name="Ott S."/>
            <person name="Bowen H."/>
            <person name="Vavikolanu K."/>
            <person name="Mehta A."/>
            <person name="Aluvathingal J."/>
            <person name="Nadendla S."/>
            <person name="Lowell S."/>
            <person name="Myers T."/>
            <person name="Yan Y."/>
            <person name="Sichtig H."/>
        </authorList>
    </citation>
    <scope>NUCLEOTIDE SEQUENCE [LARGE SCALE GENOMIC DNA]</scope>
    <source>
        <strain evidence="2 5">FDAARGOS_1131</strain>
    </source>
</reference>
<keyword evidence="1" id="KW-1133">Transmembrane helix</keyword>
<dbReference type="EMBL" id="CP068108">
    <property type="protein sequence ID" value="QQT98514.1"/>
    <property type="molecule type" value="Genomic_DNA"/>
</dbReference>
<feature type="transmembrane region" description="Helical" evidence="1">
    <location>
        <begin position="142"/>
        <end position="166"/>
    </location>
</feature>
<dbReference type="InterPro" id="IPR043745">
    <property type="entry name" value="DUF5690"/>
</dbReference>
<evidence type="ECO:0000313" key="5">
    <source>
        <dbReference type="Proteomes" id="UP000596202"/>
    </source>
</evidence>
<dbReference type="Proteomes" id="UP000255024">
    <property type="component" value="Unassembled WGS sequence"/>
</dbReference>